<accession>A0ABD0SUQ0</accession>
<keyword evidence="1" id="KW-0812">Transmembrane</keyword>
<sequence length="171" mass="18504">MGVPHVTSFCCCMGLEMGAKFVGFVHLILALSVMVMCSLFAAGANEYKGTVEDAEDHLYSTWYVIAVVVACVSVVHVLLAATLLVSVYKRFTGGIRAWVWVMVALYAASIVYIIVAAATYGLSSSGSDIFLSFLEGVLFFAVLAYCILGVNSYYLMLKSAEDMEGPNKVDY</sequence>
<feature type="transmembrane region" description="Helical" evidence="1">
    <location>
        <begin position="21"/>
        <end position="42"/>
    </location>
</feature>
<evidence type="ECO:0000313" key="4">
    <source>
        <dbReference type="Proteomes" id="UP001549920"/>
    </source>
</evidence>
<name>A0ABD0SUQ0_LOXSC</name>
<feature type="transmembrane region" description="Helical" evidence="1">
    <location>
        <begin position="62"/>
        <end position="85"/>
    </location>
</feature>
<dbReference type="EMBL" id="JBEUOH010000015">
    <property type="protein sequence ID" value="KAL0879122.1"/>
    <property type="molecule type" value="Genomic_DNA"/>
</dbReference>
<evidence type="ECO:0000313" key="3">
    <source>
        <dbReference type="EMBL" id="KAL0879122.1"/>
    </source>
</evidence>
<evidence type="ECO:0000313" key="5">
    <source>
        <dbReference type="Proteomes" id="UP001549921"/>
    </source>
</evidence>
<comment type="caution">
    <text evidence="2">The sequence shown here is derived from an EMBL/GenBank/DDBJ whole genome shotgun (WGS) entry which is preliminary data.</text>
</comment>
<dbReference type="AlphaFoldDB" id="A0ABD0SUQ0"/>
<evidence type="ECO:0000256" key="1">
    <source>
        <dbReference type="SAM" id="Phobius"/>
    </source>
</evidence>
<dbReference type="PANTHER" id="PTHR36694">
    <property type="entry name" value="PASIFLORA 1, ISOFORM A-RELATED"/>
    <property type="match status" value="1"/>
</dbReference>
<dbReference type="EMBL" id="JBEDNZ010000015">
    <property type="protein sequence ID" value="KAL0829473.1"/>
    <property type="molecule type" value="Genomic_DNA"/>
</dbReference>
<dbReference type="Proteomes" id="UP001549921">
    <property type="component" value="Unassembled WGS sequence"/>
</dbReference>
<gene>
    <name evidence="3" type="ORF">ABMA27_004073</name>
    <name evidence="2" type="ORF">ABMA28_004235</name>
</gene>
<organism evidence="2 5">
    <name type="scientific">Loxostege sticticalis</name>
    <name type="common">Beet webworm moth</name>
    <dbReference type="NCBI Taxonomy" id="481309"/>
    <lineage>
        <taxon>Eukaryota</taxon>
        <taxon>Metazoa</taxon>
        <taxon>Ecdysozoa</taxon>
        <taxon>Arthropoda</taxon>
        <taxon>Hexapoda</taxon>
        <taxon>Insecta</taxon>
        <taxon>Pterygota</taxon>
        <taxon>Neoptera</taxon>
        <taxon>Endopterygota</taxon>
        <taxon>Lepidoptera</taxon>
        <taxon>Glossata</taxon>
        <taxon>Ditrysia</taxon>
        <taxon>Pyraloidea</taxon>
        <taxon>Crambidae</taxon>
        <taxon>Pyraustinae</taxon>
        <taxon>Loxostege</taxon>
    </lineage>
</organism>
<dbReference type="Proteomes" id="UP001549920">
    <property type="component" value="Unassembled WGS sequence"/>
</dbReference>
<protein>
    <recommendedName>
        <fullName evidence="6">MARVEL domain-containing protein</fullName>
    </recommendedName>
</protein>
<evidence type="ECO:0008006" key="6">
    <source>
        <dbReference type="Google" id="ProtNLM"/>
    </source>
</evidence>
<keyword evidence="1" id="KW-1133">Transmembrane helix</keyword>
<reference evidence="4 5" key="1">
    <citation type="submission" date="2024-06" db="EMBL/GenBank/DDBJ databases">
        <title>A chromosome-level genome assembly of beet webworm, Loxostege sticticalis.</title>
        <authorList>
            <person name="Zhang Y."/>
        </authorList>
    </citation>
    <scope>NUCLEOTIDE SEQUENCE [LARGE SCALE GENOMIC DNA]</scope>
    <source>
        <strain evidence="3">AQ026</strain>
        <strain evidence="2">AQ028</strain>
        <tissue evidence="2">Male pupae</tissue>
        <tissue evidence="3">Whole body</tissue>
    </source>
</reference>
<proteinExistence type="predicted"/>
<evidence type="ECO:0000313" key="2">
    <source>
        <dbReference type="EMBL" id="KAL0829473.1"/>
    </source>
</evidence>
<feature type="transmembrane region" description="Helical" evidence="1">
    <location>
        <begin position="129"/>
        <end position="148"/>
    </location>
</feature>
<dbReference type="PANTHER" id="PTHR36694:SF11">
    <property type="entry name" value="LP21121P-RELATED"/>
    <property type="match status" value="1"/>
</dbReference>
<feature type="transmembrane region" description="Helical" evidence="1">
    <location>
        <begin position="97"/>
        <end position="123"/>
    </location>
</feature>
<keyword evidence="1" id="KW-0472">Membrane</keyword>
<keyword evidence="4" id="KW-1185">Reference proteome</keyword>